<feature type="repeat" description="TPR" evidence="3">
    <location>
        <begin position="381"/>
        <end position="414"/>
    </location>
</feature>
<dbReference type="PROSITE" id="PS50005">
    <property type="entry name" value="TPR"/>
    <property type="match status" value="3"/>
</dbReference>
<reference evidence="7 8" key="1">
    <citation type="journal article" date="2020" name="Cell Host Microbe">
        <title>Functional and Genomic Variation between Human-Derived Isolates of Lachnospiraceae Reveals Inter- and Intra-Species Diversity.</title>
        <authorList>
            <person name="Sorbara M.T."/>
            <person name="Littmann E.R."/>
            <person name="Fontana E."/>
            <person name="Moody T.U."/>
            <person name="Kohout C.E."/>
            <person name="Gjonbalaj M."/>
            <person name="Eaton V."/>
            <person name="Seok R."/>
            <person name="Leiner I.M."/>
            <person name="Pamer E.G."/>
        </authorList>
    </citation>
    <scope>NUCLEOTIDE SEQUENCE [LARGE SCALE GENOMIC DNA]</scope>
    <source>
        <strain evidence="7 8">MSK.15.26</strain>
    </source>
</reference>
<accession>A0ABX2I8C1</accession>
<dbReference type="PANTHER" id="PTHR44858">
    <property type="entry name" value="TETRATRICOPEPTIDE REPEAT PROTEIN 6"/>
    <property type="match status" value="1"/>
</dbReference>
<dbReference type="InterPro" id="IPR011990">
    <property type="entry name" value="TPR-like_helical_dom_sf"/>
</dbReference>
<evidence type="ECO:0000313" key="8">
    <source>
        <dbReference type="Proteomes" id="UP000822142"/>
    </source>
</evidence>
<dbReference type="SUPFAM" id="SSF48452">
    <property type="entry name" value="TPR-like"/>
    <property type="match status" value="1"/>
</dbReference>
<organism evidence="7 8">
    <name type="scientific">Blautia hansenii</name>
    <name type="common">Ruminococcus hansenii</name>
    <dbReference type="NCBI Taxonomy" id="1322"/>
    <lineage>
        <taxon>Bacteria</taxon>
        <taxon>Bacillati</taxon>
        <taxon>Bacillota</taxon>
        <taxon>Clostridia</taxon>
        <taxon>Lachnospirales</taxon>
        <taxon>Lachnospiraceae</taxon>
        <taxon>Blautia</taxon>
    </lineage>
</organism>
<evidence type="ECO:0000256" key="4">
    <source>
        <dbReference type="SAM" id="Coils"/>
    </source>
</evidence>
<dbReference type="InterPro" id="IPR050498">
    <property type="entry name" value="Ycf3"/>
</dbReference>
<keyword evidence="4" id="KW-0175">Coiled coil</keyword>
<dbReference type="InterPro" id="IPR013105">
    <property type="entry name" value="TPR_2"/>
</dbReference>
<evidence type="ECO:0000256" key="1">
    <source>
        <dbReference type="ARBA" id="ARBA00022737"/>
    </source>
</evidence>
<evidence type="ECO:0000313" key="7">
    <source>
        <dbReference type="EMBL" id="NSJ85310.1"/>
    </source>
</evidence>
<dbReference type="SMART" id="SM00028">
    <property type="entry name" value="TPR"/>
    <property type="match status" value="5"/>
</dbReference>
<dbReference type="PANTHER" id="PTHR44858:SF1">
    <property type="entry name" value="UDP-N-ACETYLGLUCOSAMINE--PEPTIDE N-ACETYLGLUCOSAMINYLTRANSFERASE SPINDLY-RELATED"/>
    <property type="match status" value="1"/>
</dbReference>
<feature type="transmembrane region" description="Helical" evidence="6">
    <location>
        <begin position="252"/>
        <end position="271"/>
    </location>
</feature>
<evidence type="ECO:0000256" key="6">
    <source>
        <dbReference type="SAM" id="Phobius"/>
    </source>
</evidence>
<dbReference type="Pfam" id="PF14559">
    <property type="entry name" value="TPR_19"/>
    <property type="match status" value="1"/>
</dbReference>
<proteinExistence type="predicted"/>
<dbReference type="Proteomes" id="UP000822142">
    <property type="component" value="Unassembled WGS sequence"/>
</dbReference>
<dbReference type="Gene3D" id="1.25.40.10">
    <property type="entry name" value="Tetratricopeptide repeat domain"/>
    <property type="match status" value="2"/>
</dbReference>
<dbReference type="EMBL" id="JAAITA010000003">
    <property type="protein sequence ID" value="NSJ85310.1"/>
    <property type="molecule type" value="Genomic_DNA"/>
</dbReference>
<protein>
    <submittedName>
        <fullName evidence="7">Tetratricopeptide repeat protein</fullName>
    </submittedName>
</protein>
<dbReference type="InterPro" id="IPR019734">
    <property type="entry name" value="TPR_rpt"/>
</dbReference>
<dbReference type="RefSeq" id="WP_173748197.1">
    <property type="nucleotide sequence ID" value="NZ_JAAITA010000003.1"/>
</dbReference>
<evidence type="ECO:0000256" key="2">
    <source>
        <dbReference type="ARBA" id="ARBA00022803"/>
    </source>
</evidence>
<feature type="repeat" description="TPR" evidence="3">
    <location>
        <begin position="415"/>
        <end position="448"/>
    </location>
</feature>
<keyword evidence="1" id="KW-0677">Repeat</keyword>
<sequence length="490" mass="54277">MNCIVCHAQLTASDYCPKCGCNVKALKKVYALSGLYYNQGLEKAQIRDLSGAITCLKRSLKMNKLNIQARNLLGLVYFETGEVVAALSQWVISKNMMPEGNPASGYIDKLQKNANRLDMINTSIKKYNQCLEYCRDDNPDMAKIQLKKVLSNNPKLIKGYHLLALIYMKEGEYEKARKRLKAAARIDKTNTTTLRFLREIEEQTGRATNLDSRFKMKEKEVEKQDGSVVYRSGNDTIIQPPEYREKSITNTLVNLVLGLLVGAAALWFLVVPAKTQKINQEANKKVVEYSDKMATLSAELDRMQEEMDASTDSVSTAQSQIEQANTKASGYENLIKAWQAYREGSYSTAANAIEGVNAESLSVEAKSMYDSMMSEIGSTVKSNYENEAASAMESGDYDTAISNLEKALNIGEQDSDTMFNLAQAYDKKGDTENANKWYQKIIDEYPGTDTAQDAADYMQANGGQTAGNSGDDDAQSGQSTGEPVTQDGEE</sequence>
<feature type="region of interest" description="Disordered" evidence="5">
    <location>
        <begin position="452"/>
        <end position="490"/>
    </location>
</feature>
<dbReference type="Pfam" id="PF13432">
    <property type="entry name" value="TPR_16"/>
    <property type="match status" value="1"/>
</dbReference>
<keyword evidence="6" id="KW-0472">Membrane</keyword>
<evidence type="ECO:0000256" key="5">
    <source>
        <dbReference type="SAM" id="MobiDB-lite"/>
    </source>
</evidence>
<evidence type="ECO:0000256" key="3">
    <source>
        <dbReference type="PROSITE-ProRule" id="PRU00339"/>
    </source>
</evidence>
<keyword evidence="8" id="KW-1185">Reference proteome</keyword>
<keyword evidence="6" id="KW-0812">Transmembrane</keyword>
<gene>
    <name evidence="7" type="ORF">G5A70_03765</name>
</gene>
<feature type="coiled-coil region" evidence="4">
    <location>
        <begin position="279"/>
        <end position="334"/>
    </location>
</feature>
<comment type="caution">
    <text evidence="7">The sequence shown here is derived from an EMBL/GenBank/DDBJ whole genome shotgun (WGS) entry which is preliminary data.</text>
</comment>
<keyword evidence="2 3" id="KW-0802">TPR repeat</keyword>
<feature type="repeat" description="TPR" evidence="3">
    <location>
        <begin position="157"/>
        <end position="190"/>
    </location>
</feature>
<name>A0ABX2I8C1_BLAHA</name>
<dbReference type="Pfam" id="PF07719">
    <property type="entry name" value="TPR_2"/>
    <property type="match status" value="1"/>
</dbReference>
<keyword evidence="6" id="KW-1133">Transmembrane helix</keyword>